<dbReference type="EMBL" id="JQCB01000004">
    <property type="protein sequence ID" value="KRN96437.1"/>
    <property type="molecule type" value="Genomic_DNA"/>
</dbReference>
<dbReference type="Proteomes" id="UP000051139">
    <property type="component" value="Unassembled WGS sequence"/>
</dbReference>
<reference evidence="2 5" key="2">
    <citation type="submission" date="2019-07" db="EMBL/GenBank/DDBJ databases">
        <title>Whole genome shotgun sequence of Lactobacillus siliginis NBRC 101315.</title>
        <authorList>
            <person name="Hosoyama A."/>
            <person name="Uohara A."/>
            <person name="Ohji S."/>
            <person name="Ichikawa N."/>
        </authorList>
    </citation>
    <scope>NUCLEOTIDE SEQUENCE [LARGE SCALE GENOMIC DNA]</scope>
    <source>
        <strain evidence="2 5">NBRC 101315</strain>
    </source>
</reference>
<feature type="transmembrane region" description="Helical" evidence="1">
    <location>
        <begin position="65"/>
        <end position="95"/>
    </location>
</feature>
<accession>A0A0R2L9F8</accession>
<dbReference type="Pfam" id="PF05656">
    <property type="entry name" value="DUF805"/>
    <property type="match status" value="1"/>
</dbReference>
<gene>
    <name evidence="3" type="ORF">IV55_GL001407</name>
    <name evidence="2" type="ORF">LSI01_19560</name>
</gene>
<keyword evidence="1" id="KW-1133">Transmembrane helix</keyword>
<dbReference type="InterPro" id="IPR008523">
    <property type="entry name" value="DUF805"/>
</dbReference>
<dbReference type="Proteomes" id="UP000321429">
    <property type="component" value="Unassembled WGS sequence"/>
</dbReference>
<evidence type="ECO:0000313" key="5">
    <source>
        <dbReference type="Proteomes" id="UP000321429"/>
    </source>
</evidence>
<evidence type="ECO:0000313" key="2">
    <source>
        <dbReference type="EMBL" id="GEK29645.1"/>
    </source>
</evidence>
<reference evidence="3 4" key="1">
    <citation type="journal article" date="2015" name="Genome Announc.">
        <title>Expanding the biotechnology potential of lactobacilli through comparative genomics of 213 strains and associated genera.</title>
        <authorList>
            <person name="Sun Z."/>
            <person name="Harris H.M."/>
            <person name="McCann A."/>
            <person name="Guo C."/>
            <person name="Argimon S."/>
            <person name="Zhang W."/>
            <person name="Yang X."/>
            <person name="Jeffery I.B."/>
            <person name="Cooney J.C."/>
            <person name="Kagawa T.F."/>
            <person name="Liu W."/>
            <person name="Song Y."/>
            <person name="Salvetti E."/>
            <person name="Wrobel A."/>
            <person name="Rasinkangas P."/>
            <person name="Parkhill J."/>
            <person name="Rea M.C."/>
            <person name="O'Sullivan O."/>
            <person name="Ritari J."/>
            <person name="Douillard F.P."/>
            <person name="Paul Ross R."/>
            <person name="Yang R."/>
            <person name="Briner A.E."/>
            <person name="Felis G.E."/>
            <person name="de Vos W.M."/>
            <person name="Barrangou R."/>
            <person name="Klaenhammer T.R."/>
            <person name="Caufield P.W."/>
            <person name="Cui Y."/>
            <person name="Zhang H."/>
            <person name="O'Toole P.W."/>
        </authorList>
    </citation>
    <scope>NUCLEOTIDE SEQUENCE [LARGE SCALE GENOMIC DNA]</scope>
    <source>
        <strain evidence="3 4">DSM 22696</strain>
    </source>
</reference>
<keyword evidence="1" id="KW-0472">Membrane</keyword>
<evidence type="ECO:0000313" key="3">
    <source>
        <dbReference type="EMBL" id="KRN96437.1"/>
    </source>
</evidence>
<proteinExistence type="predicted"/>
<protein>
    <recommendedName>
        <fullName evidence="6">DUF805 domain-containing protein</fullName>
    </recommendedName>
</protein>
<dbReference type="GO" id="GO:0016020">
    <property type="term" value="C:membrane"/>
    <property type="evidence" value="ECO:0007669"/>
    <property type="project" value="InterPro"/>
</dbReference>
<organism evidence="3 4">
    <name type="scientific">Furfurilactobacillus siliginis</name>
    <dbReference type="NCBI Taxonomy" id="348151"/>
    <lineage>
        <taxon>Bacteria</taxon>
        <taxon>Bacillati</taxon>
        <taxon>Bacillota</taxon>
        <taxon>Bacilli</taxon>
        <taxon>Lactobacillales</taxon>
        <taxon>Lactobacillaceae</taxon>
        <taxon>Furfurilactobacillus</taxon>
    </lineage>
</organism>
<sequence>MWLTAYKNFWRKTFKISGVASRAEYWWTFLINFIIAIVLQIPQNIRAFDYKQHPTARVGTGNPQLNHWLFAGGANSVIANGFAIIAGLFFIVTLIPKLTLAIRRSHDFN</sequence>
<comment type="caution">
    <text evidence="3">The sequence shown here is derived from an EMBL/GenBank/DDBJ whole genome shotgun (WGS) entry which is preliminary data.</text>
</comment>
<dbReference type="EMBL" id="BJUD01000088">
    <property type="protein sequence ID" value="GEK29645.1"/>
    <property type="molecule type" value="Genomic_DNA"/>
</dbReference>
<dbReference type="PATRIC" id="fig|348151.3.peg.1445"/>
<feature type="transmembrane region" description="Helical" evidence="1">
    <location>
        <begin position="25"/>
        <end position="45"/>
    </location>
</feature>
<name>A0A0R2L9F8_9LACO</name>
<keyword evidence="4" id="KW-1185">Reference proteome</keyword>
<keyword evidence="1" id="KW-0812">Transmembrane</keyword>
<dbReference type="RefSeq" id="WP_057809696.1">
    <property type="nucleotide sequence ID" value="NZ_BJUD01000088.1"/>
</dbReference>
<evidence type="ECO:0000256" key="1">
    <source>
        <dbReference type="SAM" id="Phobius"/>
    </source>
</evidence>
<evidence type="ECO:0000313" key="4">
    <source>
        <dbReference type="Proteomes" id="UP000051139"/>
    </source>
</evidence>
<dbReference type="AlphaFoldDB" id="A0A0R2L9F8"/>
<evidence type="ECO:0008006" key="6">
    <source>
        <dbReference type="Google" id="ProtNLM"/>
    </source>
</evidence>